<gene>
    <name evidence="1" type="ORF">KHA99_22170</name>
</gene>
<name>A0A942U907_9BACI</name>
<evidence type="ECO:0000313" key="1">
    <source>
        <dbReference type="EMBL" id="MBS4215152.1"/>
    </source>
</evidence>
<dbReference type="EMBL" id="JAGYPF010000004">
    <property type="protein sequence ID" value="MBS4215152.1"/>
    <property type="molecule type" value="Genomic_DNA"/>
</dbReference>
<dbReference type="Gene3D" id="3.90.1150.40">
    <property type="entry name" value="Protein of unknown function DUF2002"/>
    <property type="match status" value="1"/>
</dbReference>
<protein>
    <submittedName>
        <fullName evidence="1">Uncharacterized protein</fullName>
    </submittedName>
</protein>
<evidence type="ECO:0000313" key="2">
    <source>
        <dbReference type="Proteomes" id="UP000679749"/>
    </source>
</evidence>
<sequence length="111" mass="13150">MNNLKEIFLKNNYNIKKETTKAVEFENIFVKQVVYLLPNQEISIVLNPKIVEGNEELETKSFKKYHSTALKQFPKKRNKGKQPINYGYSFKFQSDNELNTFLSNFNSRFCE</sequence>
<proteinExistence type="predicted"/>
<organism evidence="1 2">
    <name type="scientific">Neobacillus rhizophilus</name>
    <dbReference type="NCBI Taxonomy" id="2833579"/>
    <lineage>
        <taxon>Bacteria</taxon>
        <taxon>Bacillati</taxon>
        <taxon>Bacillota</taxon>
        <taxon>Bacilli</taxon>
        <taxon>Bacillales</taxon>
        <taxon>Bacillaceae</taxon>
        <taxon>Neobacillus</taxon>
    </lineage>
</organism>
<comment type="caution">
    <text evidence="1">The sequence shown here is derived from an EMBL/GenBank/DDBJ whole genome shotgun (WGS) entry which is preliminary data.</text>
</comment>
<keyword evidence="2" id="KW-1185">Reference proteome</keyword>
<dbReference type="RefSeq" id="WP_213119633.1">
    <property type="nucleotide sequence ID" value="NZ_JAGYPF010000004.1"/>
</dbReference>
<reference evidence="1" key="1">
    <citation type="submission" date="2021-05" db="EMBL/GenBank/DDBJ databases">
        <title>Novel Bacillus species.</title>
        <authorList>
            <person name="Liu G."/>
        </authorList>
    </citation>
    <scope>NUCLEOTIDE SEQUENCE</scope>
    <source>
        <strain evidence="1">FJAT-49825</strain>
    </source>
</reference>
<dbReference type="Proteomes" id="UP000679749">
    <property type="component" value="Unassembled WGS sequence"/>
</dbReference>
<accession>A0A942U907</accession>
<dbReference type="AlphaFoldDB" id="A0A942U907"/>